<gene>
    <name evidence="6" type="ORF">MOO45_01890</name>
</gene>
<dbReference type="Pfam" id="PF02674">
    <property type="entry name" value="Colicin_V"/>
    <property type="match status" value="1"/>
</dbReference>
<protein>
    <submittedName>
        <fullName evidence="6">CvpA family protein</fullName>
    </submittedName>
</protein>
<sequence length="180" mass="19953">MLSILIILTLAYGVYAGIRRGLALQIVYSVGYTISVIVAILSYHWLGPKLDLIIPYPSASPQSYFAFFSSRVSLSLDNAFYLGVAFLFVVFLGWCITRILGAYCNDLTYVSLGGEFNYPFSALLALICNYVGLFMILYVLALIPITGLQKMLDHSLLASTMIRYSTGLTHLFTNLLMSTL</sequence>
<evidence type="ECO:0000256" key="5">
    <source>
        <dbReference type="SAM" id="Phobius"/>
    </source>
</evidence>
<reference evidence="6" key="1">
    <citation type="journal article" date="2022" name="Int. J. Syst. Evol. Microbiol.">
        <title>Apilactobacillus apisilvae sp. nov., Nicolia spurrieriana gen. nov. sp. nov., Bombilactobacillus folatiphilus sp. nov. and Bombilactobacillus thymidiniphilus sp. nov., four new lactic acid bacterial isolates from stingless bees Tetragonula carbonaria and Austroplebeia australis.</title>
        <authorList>
            <person name="Oliphant S.A."/>
            <person name="Watson-Haigh N.S."/>
            <person name="Sumby K.M."/>
            <person name="Gardner J."/>
            <person name="Groom S."/>
            <person name="Jiranek V."/>
        </authorList>
    </citation>
    <scope>NUCLEOTIDE SEQUENCE</scope>
    <source>
        <strain evidence="6">SG4_D2</strain>
    </source>
</reference>
<evidence type="ECO:0000313" key="6">
    <source>
        <dbReference type="EMBL" id="UQS82459.1"/>
    </source>
</evidence>
<keyword evidence="7" id="KW-1185">Reference proteome</keyword>
<evidence type="ECO:0000313" key="7">
    <source>
        <dbReference type="Proteomes" id="UP000831495"/>
    </source>
</evidence>
<evidence type="ECO:0000256" key="3">
    <source>
        <dbReference type="ARBA" id="ARBA00022989"/>
    </source>
</evidence>
<keyword evidence="4 5" id="KW-0472">Membrane</keyword>
<evidence type="ECO:0000256" key="4">
    <source>
        <dbReference type="ARBA" id="ARBA00023136"/>
    </source>
</evidence>
<feature type="transmembrane region" description="Helical" evidence="5">
    <location>
        <begin position="79"/>
        <end position="100"/>
    </location>
</feature>
<dbReference type="EMBL" id="CP093366">
    <property type="protein sequence ID" value="UQS82459.1"/>
    <property type="molecule type" value="Genomic_DNA"/>
</dbReference>
<dbReference type="PANTHER" id="PTHR37306:SF1">
    <property type="entry name" value="COLICIN V PRODUCTION PROTEIN"/>
    <property type="match status" value="1"/>
</dbReference>
<dbReference type="Proteomes" id="UP000831495">
    <property type="component" value="Chromosome"/>
</dbReference>
<dbReference type="PANTHER" id="PTHR37306">
    <property type="entry name" value="COLICIN V PRODUCTION PROTEIN"/>
    <property type="match status" value="1"/>
</dbReference>
<name>A0ABY4P9S8_9LACO</name>
<feature type="transmembrane region" description="Helical" evidence="5">
    <location>
        <begin position="120"/>
        <end position="143"/>
    </location>
</feature>
<comment type="subcellular location">
    <subcellularLocation>
        <location evidence="1">Membrane</location>
        <topology evidence="1">Multi-pass membrane protein</topology>
    </subcellularLocation>
</comment>
<keyword evidence="2 5" id="KW-0812">Transmembrane</keyword>
<keyword evidence="3 5" id="KW-1133">Transmembrane helix</keyword>
<evidence type="ECO:0000256" key="1">
    <source>
        <dbReference type="ARBA" id="ARBA00004141"/>
    </source>
</evidence>
<proteinExistence type="predicted"/>
<organism evidence="6 7">
    <name type="scientific">Bombilactobacillus folatiphilus</name>
    <dbReference type="NCBI Taxonomy" id="2923362"/>
    <lineage>
        <taxon>Bacteria</taxon>
        <taxon>Bacillati</taxon>
        <taxon>Bacillota</taxon>
        <taxon>Bacilli</taxon>
        <taxon>Lactobacillales</taxon>
        <taxon>Lactobacillaceae</taxon>
        <taxon>Bombilactobacillus</taxon>
    </lineage>
</organism>
<accession>A0ABY4P9S8</accession>
<dbReference type="InterPro" id="IPR003825">
    <property type="entry name" value="Colicin-V_CvpA"/>
</dbReference>
<feature type="transmembrane region" description="Helical" evidence="5">
    <location>
        <begin position="26"/>
        <end position="46"/>
    </location>
</feature>
<evidence type="ECO:0000256" key="2">
    <source>
        <dbReference type="ARBA" id="ARBA00022692"/>
    </source>
</evidence>
<dbReference type="RefSeq" id="WP_249514737.1">
    <property type="nucleotide sequence ID" value="NZ_CP093366.1"/>
</dbReference>